<dbReference type="SUPFAM" id="SSF51338">
    <property type="entry name" value="Composite domain of metallo-dependent hydrolases"/>
    <property type="match status" value="1"/>
</dbReference>
<evidence type="ECO:0000313" key="10">
    <source>
        <dbReference type="EMBL" id="GAA4329790.1"/>
    </source>
</evidence>
<comment type="catalytic activity">
    <reaction evidence="8">
        <text>guanine + H2O + H(+) = xanthine + NH4(+)</text>
        <dbReference type="Rhea" id="RHEA:14665"/>
        <dbReference type="ChEBI" id="CHEBI:15377"/>
        <dbReference type="ChEBI" id="CHEBI:15378"/>
        <dbReference type="ChEBI" id="CHEBI:16235"/>
        <dbReference type="ChEBI" id="CHEBI:17712"/>
        <dbReference type="ChEBI" id="CHEBI:28938"/>
        <dbReference type="EC" id="3.5.4.3"/>
    </reaction>
</comment>
<dbReference type="Gene3D" id="3.20.20.140">
    <property type="entry name" value="Metal-dependent hydrolases"/>
    <property type="match status" value="1"/>
</dbReference>
<dbReference type="PANTHER" id="PTHR11271">
    <property type="entry name" value="GUANINE DEAMINASE"/>
    <property type="match status" value="1"/>
</dbReference>
<comment type="similarity">
    <text evidence="2 8">Belongs to the metallo-dependent hydrolases superfamily. ATZ/TRZ family.</text>
</comment>
<evidence type="ECO:0000256" key="1">
    <source>
        <dbReference type="ARBA" id="ARBA00004984"/>
    </source>
</evidence>
<comment type="function">
    <text evidence="8">Catalyzes the hydrolytic deamination of guanine, producing xanthine and ammonia.</text>
</comment>
<evidence type="ECO:0000256" key="4">
    <source>
        <dbReference type="ARBA" id="ARBA00022723"/>
    </source>
</evidence>
<dbReference type="NCBIfam" id="NF006679">
    <property type="entry name" value="PRK09228.1"/>
    <property type="match status" value="1"/>
</dbReference>
<dbReference type="InterPro" id="IPR014311">
    <property type="entry name" value="Guanine_deaminase"/>
</dbReference>
<dbReference type="Gene3D" id="2.30.40.10">
    <property type="entry name" value="Urease, subunit C, domain 1"/>
    <property type="match status" value="1"/>
</dbReference>
<dbReference type="EC" id="3.5.4.3" evidence="3 7"/>
<protein>
    <recommendedName>
        <fullName evidence="3 7">Guanine deaminase</fullName>
        <shortName evidence="8">Guanase</shortName>
        <ecNumber evidence="3 7">3.5.4.3</ecNumber>
    </recommendedName>
    <alternativeName>
        <fullName evidence="8">Guanine aminohydrolase</fullName>
    </alternativeName>
</protein>
<accession>A0ABP8GTW4</accession>
<keyword evidence="4 8" id="KW-0479">Metal-binding</keyword>
<evidence type="ECO:0000313" key="11">
    <source>
        <dbReference type="Proteomes" id="UP001501671"/>
    </source>
</evidence>
<keyword evidence="11" id="KW-1185">Reference proteome</keyword>
<evidence type="ECO:0000256" key="3">
    <source>
        <dbReference type="ARBA" id="ARBA00012781"/>
    </source>
</evidence>
<keyword evidence="6 8" id="KW-0862">Zinc</keyword>
<evidence type="ECO:0000256" key="2">
    <source>
        <dbReference type="ARBA" id="ARBA00006745"/>
    </source>
</evidence>
<feature type="domain" description="Amidohydrolase-related" evidence="9">
    <location>
        <begin position="72"/>
        <end position="421"/>
    </location>
</feature>
<comment type="pathway">
    <text evidence="1 8">Purine metabolism; guanine degradation; xanthine from guanine: step 1/1.</text>
</comment>
<gene>
    <name evidence="10" type="primary">guaD</name>
    <name evidence="10" type="ORF">GCM10023144_16970</name>
</gene>
<comment type="cofactor">
    <cofactor evidence="8">
        <name>Zn(2+)</name>
        <dbReference type="ChEBI" id="CHEBI:29105"/>
    </cofactor>
    <text evidence="8">Binds 1 zinc ion per subunit.</text>
</comment>
<dbReference type="EMBL" id="BAABFO010000006">
    <property type="protein sequence ID" value="GAA4329790.1"/>
    <property type="molecule type" value="Genomic_DNA"/>
</dbReference>
<evidence type="ECO:0000256" key="5">
    <source>
        <dbReference type="ARBA" id="ARBA00022801"/>
    </source>
</evidence>
<dbReference type="Pfam" id="PF01979">
    <property type="entry name" value="Amidohydro_1"/>
    <property type="match status" value="1"/>
</dbReference>
<sequence length="440" mass="48000">MPDTPSVRALRGPALSFRADPFEAGDDLAMHHEPDALVIIENGRIRDFGDYRALRGRLPAGAPVAHYPDALILPGFIDAHVHYPQTQIIGAYGRQLMDWLGDYTYAAEQRFADPSHARAVARLFLRETLRAGTTTAAVYCTVHPGSVDAFFDEALQGGRRMIAGKVLMDRNAPAALTDTVQRGYDESARLIDAWHGRGRLAYAVTPRFAGTSTPAQLEAAGALWRERPGTYMQTHIAENRDEIAWIRQLYPERRHYLDIYDHYGLTGPRALFGHCIHLCDDEWQCLRCTGSAAVHCPTSNLFLGSGLFRIDRAKGGAAPLPVALATDVGAGTSLSMLRTMGAAYQVAQLGGTALSAPQAFYLATRGAAQALHLEHAVGSIAPGLEADLVVLDLRSTPLIAFRMERCKDLADALFVQMTMADERATRAVYVAGELAYERPA</sequence>
<dbReference type="InterPro" id="IPR051607">
    <property type="entry name" value="Metallo-dep_hydrolases"/>
</dbReference>
<evidence type="ECO:0000256" key="6">
    <source>
        <dbReference type="ARBA" id="ARBA00022833"/>
    </source>
</evidence>
<organism evidence="10 11">
    <name type="scientific">Pigmentiphaga soli</name>
    <dbReference type="NCBI Taxonomy" id="1007095"/>
    <lineage>
        <taxon>Bacteria</taxon>
        <taxon>Pseudomonadati</taxon>
        <taxon>Pseudomonadota</taxon>
        <taxon>Betaproteobacteria</taxon>
        <taxon>Burkholderiales</taxon>
        <taxon>Alcaligenaceae</taxon>
        <taxon>Pigmentiphaga</taxon>
    </lineage>
</organism>
<reference evidence="11" key="1">
    <citation type="journal article" date="2019" name="Int. J. Syst. Evol. Microbiol.">
        <title>The Global Catalogue of Microorganisms (GCM) 10K type strain sequencing project: providing services to taxonomists for standard genome sequencing and annotation.</title>
        <authorList>
            <consortium name="The Broad Institute Genomics Platform"/>
            <consortium name="The Broad Institute Genome Sequencing Center for Infectious Disease"/>
            <person name="Wu L."/>
            <person name="Ma J."/>
        </authorList>
    </citation>
    <scope>NUCLEOTIDE SEQUENCE [LARGE SCALE GENOMIC DNA]</scope>
    <source>
        <strain evidence="11">JCM 17666</strain>
    </source>
</reference>
<name>A0ABP8GTW4_9BURK</name>
<dbReference type="NCBIfam" id="TIGR02967">
    <property type="entry name" value="guan_deamin"/>
    <property type="match status" value="1"/>
</dbReference>
<evidence type="ECO:0000256" key="8">
    <source>
        <dbReference type="RuleBase" id="RU366009"/>
    </source>
</evidence>
<evidence type="ECO:0000256" key="7">
    <source>
        <dbReference type="NCBIfam" id="TIGR02967"/>
    </source>
</evidence>
<evidence type="ECO:0000259" key="9">
    <source>
        <dbReference type="Pfam" id="PF01979"/>
    </source>
</evidence>
<dbReference type="SUPFAM" id="SSF51556">
    <property type="entry name" value="Metallo-dependent hydrolases"/>
    <property type="match status" value="1"/>
</dbReference>
<dbReference type="InterPro" id="IPR032466">
    <property type="entry name" value="Metal_Hydrolase"/>
</dbReference>
<dbReference type="RefSeq" id="WP_345248286.1">
    <property type="nucleotide sequence ID" value="NZ_BAABFO010000006.1"/>
</dbReference>
<proteinExistence type="inferred from homology"/>
<comment type="caution">
    <text evidence="10">The sequence shown here is derived from an EMBL/GenBank/DDBJ whole genome shotgun (WGS) entry which is preliminary data.</text>
</comment>
<dbReference type="InterPro" id="IPR006680">
    <property type="entry name" value="Amidohydro-rel"/>
</dbReference>
<dbReference type="Proteomes" id="UP001501671">
    <property type="component" value="Unassembled WGS sequence"/>
</dbReference>
<dbReference type="PANTHER" id="PTHR11271:SF6">
    <property type="entry name" value="GUANINE DEAMINASE"/>
    <property type="match status" value="1"/>
</dbReference>
<keyword evidence="5 8" id="KW-0378">Hydrolase</keyword>
<dbReference type="InterPro" id="IPR011059">
    <property type="entry name" value="Metal-dep_hydrolase_composite"/>
</dbReference>